<dbReference type="RefSeq" id="WP_380904444.1">
    <property type="nucleotide sequence ID" value="NZ_JBHUFU010000023.1"/>
</dbReference>
<dbReference type="EMBL" id="JBHUFU010000023">
    <property type="protein sequence ID" value="MFD1832998.1"/>
    <property type="molecule type" value="Genomic_DNA"/>
</dbReference>
<reference evidence="3" key="1">
    <citation type="journal article" date="2019" name="Int. J. Syst. Evol. Microbiol.">
        <title>The Global Catalogue of Microorganisms (GCM) 10K type strain sequencing project: providing services to taxonomists for standard genome sequencing and annotation.</title>
        <authorList>
            <consortium name="The Broad Institute Genomics Platform"/>
            <consortium name="The Broad Institute Genome Sequencing Center for Infectious Disease"/>
            <person name="Wu L."/>
            <person name="Ma J."/>
        </authorList>
    </citation>
    <scope>NUCLEOTIDE SEQUENCE [LARGE SCALE GENOMIC DNA]</scope>
    <source>
        <strain evidence="3">CGMCC 4.7455</strain>
    </source>
</reference>
<comment type="caution">
    <text evidence="2">The sequence shown here is derived from an EMBL/GenBank/DDBJ whole genome shotgun (WGS) entry which is preliminary data.</text>
</comment>
<name>A0ABW4PU08_9ACTN</name>
<feature type="region of interest" description="Disordered" evidence="1">
    <location>
        <begin position="1"/>
        <end position="78"/>
    </location>
</feature>
<evidence type="ECO:0000256" key="1">
    <source>
        <dbReference type="SAM" id="MobiDB-lite"/>
    </source>
</evidence>
<gene>
    <name evidence="2" type="ORF">ACFSJS_25615</name>
</gene>
<evidence type="ECO:0000313" key="3">
    <source>
        <dbReference type="Proteomes" id="UP001597365"/>
    </source>
</evidence>
<feature type="compositionally biased region" description="Basic and acidic residues" evidence="1">
    <location>
        <begin position="22"/>
        <end position="52"/>
    </location>
</feature>
<organism evidence="2 3">
    <name type="scientific">Streptomyces desertarenae</name>
    <dbReference type="NCBI Taxonomy" id="2666184"/>
    <lineage>
        <taxon>Bacteria</taxon>
        <taxon>Bacillati</taxon>
        <taxon>Actinomycetota</taxon>
        <taxon>Actinomycetes</taxon>
        <taxon>Kitasatosporales</taxon>
        <taxon>Streptomycetaceae</taxon>
        <taxon>Streptomyces</taxon>
    </lineage>
</organism>
<keyword evidence="3" id="KW-1185">Reference proteome</keyword>
<proteinExistence type="predicted"/>
<protein>
    <submittedName>
        <fullName evidence="2">Uncharacterized protein</fullName>
    </submittedName>
</protein>
<dbReference type="Proteomes" id="UP001597365">
    <property type="component" value="Unassembled WGS sequence"/>
</dbReference>
<sequence>MSDYSGPYGVDHDPSEMATGADRAKERKGEDDRKRAADEERAAQAGRERPGDEGEGEDSGEQGRFRGAGGAPVTETPD</sequence>
<evidence type="ECO:0000313" key="2">
    <source>
        <dbReference type="EMBL" id="MFD1832998.1"/>
    </source>
</evidence>
<accession>A0ABW4PU08</accession>